<feature type="domain" description="PhnB-like" evidence="1">
    <location>
        <begin position="125"/>
        <end position="244"/>
    </location>
</feature>
<reference evidence="2 3" key="1">
    <citation type="journal article" date="2011" name="Stand. Genomic Sci.">
        <title>Complete genome sequence of the gliding, heparinolytic Pedobacter saltans type strain (113).</title>
        <authorList>
            <person name="Liolios K."/>
            <person name="Sikorski J."/>
            <person name="Lu M."/>
            <person name="Nolan M."/>
            <person name="Lapidus A."/>
            <person name="Lucas S."/>
            <person name="Hammon N."/>
            <person name="Deshpande S."/>
            <person name="Cheng J.F."/>
            <person name="Tapia R."/>
            <person name="Han C."/>
            <person name="Goodwin L."/>
            <person name="Pitluck S."/>
            <person name="Huntemann M."/>
            <person name="Ivanova N."/>
            <person name="Pagani I."/>
            <person name="Mavromatis K."/>
            <person name="Ovchinikova G."/>
            <person name="Pati A."/>
            <person name="Chen A."/>
            <person name="Palaniappan K."/>
            <person name="Land M."/>
            <person name="Hauser L."/>
            <person name="Brambilla E.M."/>
            <person name="Kotsyurbenko O."/>
            <person name="Rohde M."/>
            <person name="Tindall B.J."/>
            <person name="Abt B."/>
            <person name="Goker M."/>
            <person name="Detter J.C."/>
            <person name="Woyke T."/>
            <person name="Bristow J."/>
            <person name="Eisen J.A."/>
            <person name="Markowitz V."/>
            <person name="Hugenholtz P."/>
            <person name="Klenk H.P."/>
            <person name="Kyrpides N.C."/>
        </authorList>
    </citation>
    <scope>NUCLEOTIDE SEQUENCE [LARGE SCALE GENOMIC DNA]</scope>
    <source>
        <strain evidence="3">ATCC 51119 / DSM 12145 / JCM 21818 / LMG 10337 / NBRC 100064 / NCIMB 13643</strain>
    </source>
</reference>
<evidence type="ECO:0000313" key="2">
    <source>
        <dbReference type="EMBL" id="ADY52944.1"/>
    </source>
</evidence>
<dbReference type="EMBL" id="CP002545">
    <property type="protein sequence ID" value="ADY52944.1"/>
    <property type="molecule type" value="Genomic_DNA"/>
</dbReference>
<dbReference type="InterPro" id="IPR029068">
    <property type="entry name" value="Glyas_Bleomycin-R_OHBP_Dase"/>
</dbReference>
<protein>
    <submittedName>
        <fullName evidence="2">3-demethylubiquinone-9 3-methyltransferase</fullName>
    </submittedName>
</protein>
<accession>F0SE18</accession>
<proteinExistence type="predicted"/>
<dbReference type="Gene3D" id="3.30.720.110">
    <property type="match status" value="1"/>
</dbReference>
<dbReference type="RefSeq" id="WP_013633429.1">
    <property type="nucleotide sequence ID" value="NC_015177.1"/>
</dbReference>
<dbReference type="SUPFAM" id="SSF54593">
    <property type="entry name" value="Glyoxalase/Bleomycin resistance protein/Dihydroxybiphenyl dioxygenase"/>
    <property type="match status" value="2"/>
</dbReference>
<gene>
    <name evidence="2" type="ordered locus">Pedsa_2396</name>
</gene>
<name>F0SE18_PSESL</name>
<dbReference type="OrthoDB" id="9806473at2"/>
<sequence>MKNVIYPCIWFDNQGAEAAEFYCEVFHDTKIKSRTAMVTTFSIKGKQFMALDGGPIFKPNPSISFFVICESEEEINHSWTKLSESGKALMPLNTYPWSKRYGWIQDKYGVSWQLSLGLSGQEKADIFPALMFTGEQNGNAEKAINFYTSLFPDSSIDLIARYEPGEGDIEGHIKHAQFHINGYKMAAMDSALSHGFNFNEGVSIVINCDTQKEIDFYWLNLIEGGKESMCGWCQDAFGVWWQIVPAPLEKWMRDPVKAPKVMEAFMKMKKFDLEILEKAAMGN</sequence>
<evidence type="ECO:0000259" key="1">
    <source>
        <dbReference type="Pfam" id="PF06983"/>
    </source>
</evidence>
<dbReference type="STRING" id="762903.Pedsa_2396"/>
<dbReference type="CDD" id="cd06588">
    <property type="entry name" value="PhnB_like"/>
    <property type="match status" value="2"/>
</dbReference>
<evidence type="ECO:0000313" key="3">
    <source>
        <dbReference type="Proteomes" id="UP000000310"/>
    </source>
</evidence>
<dbReference type="HOGENOM" id="CLU_054535_0_0_10"/>
<organism evidence="2 3">
    <name type="scientific">Pseudopedobacter saltans (strain ATCC 51119 / DSM 12145 / JCM 21818 / CCUG 39354 / LMG 10337 / NBRC 100064 / NCIMB 13643)</name>
    <name type="common">Pedobacter saltans</name>
    <dbReference type="NCBI Taxonomy" id="762903"/>
    <lineage>
        <taxon>Bacteria</taxon>
        <taxon>Pseudomonadati</taxon>
        <taxon>Bacteroidota</taxon>
        <taxon>Sphingobacteriia</taxon>
        <taxon>Sphingobacteriales</taxon>
        <taxon>Sphingobacteriaceae</taxon>
        <taxon>Pseudopedobacter</taxon>
    </lineage>
</organism>
<keyword evidence="3" id="KW-1185">Reference proteome</keyword>
<dbReference type="Pfam" id="PF06983">
    <property type="entry name" value="3-dmu-9_3-mt"/>
    <property type="match status" value="2"/>
</dbReference>
<dbReference type="Gene3D" id="3.30.720.100">
    <property type="match status" value="1"/>
</dbReference>
<dbReference type="InterPro" id="IPR028973">
    <property type="entry name" value="PhnB-like"/>
</dbReference>
<dbReference type="eggNOG" id="COG3865">
    <property type="taxonomic scope" value="Bacteria"/>
</dbReference>
<reference evidence="3" key="2">
    <citation type="submission" date="2011-02" db="EMBL/GenBank/DDBJ databases">
        <title>The complete genome of Pedobacter saltans DSM 12145.</title>
        <authorList>
            <consortium name="US DOE Joint Genome Institute (JGI-PGF)"/>
            <person name="Lucas S."/>
            <person name="Copeland A."/>
            <person name="Lapidus A."/>
            <person name="Bruce D."/>
            <person name="Goodwin L."/>
            <person name="Pitluck S."/>
            <person name="Kyrpides N."/>
            <person name="Mavromatis K."/>
            <person name="Pagani I."/>
            <person name="Ivanova N."/>
            <person name="Ovchinnikova G."/>
            <person name="Lu M."/>
            <person name="Detter J.C."/>
            <person name="Han C."/>
            <person name="Land M."/>
            <person name="Hauser L."/>
            <person name="Markowitz V."/>
            <person name="Cheng J.-F."/>
            <person name="Hugenholtz P."/>
            <person name="Woyke T."/>
            <person name="Wu D."/>
            <person name="Tindall B."/>
            <person name="Pomrenke H.G."/>
            <person name="Brambilla E."/>
            <person name="Klenk H.-P."/>
            <person name="Eisen J.A."/>
        </authorList>
    </citation>
    <scope>NUCLEOTIDE SEQUENCE [LARGE SCALE GENOMIC DNA]</scope>
    <source>
        <strain evidence="3">ATCC 51119 / DSM 12145 / JCM 21818 / LMG 10337 / NBRC 100064 / NCIMB 13643</strain>
    </source>
</reference>
<dbReference type="PANTHER" id="PTHR33990">
    <property type="entry name" value="PROTEIN YJDN-RELATED"/>
    <property type="match status" value="1"/>
</dbReference>
<feature type="domain" description="PhnB-like" evidence="1">
    <location>
        <begin position="5"/>
        <end position="114"/>
    </location>
</feature>
<dbReference type="Proteomes" id="UP000000310">
    <property type="component" value="Chromosome"/>
</dbReference>
<dbReference type="Gene3D" id="3.10.180.10">
    <property type="entry name" value="2,3-Dihydroxybiphenyl 1,2-Dioxygenase, domain 1"/>
    <property type="match status" value="1"/>
</dbReference>
<dbReference type="AlphaFoldDB" id="F0SE18"/>
<dbReference type="KEGG" id="psn:Pedsa_2396"/>